<feature type="binding site" evidence="7">
    <location>
        <begin position="43"/>
        <end position="44"/>
    </location>
    <ligand>
        <name>substrate</name>
    </ligand>
</feature>
<dbReference type="EC" id="5.1.1.3" evidence="2 7"/>
<feature type="binding site" evidence="7">
    <location>
        <begin position="11"/>
        <end position="12"/>
    </location>
    <ligand>
        <name>substrate</name>
    </ligand>
</feature>
<dbReference type="NCBIfam" id="TIGR00067">
    <property type="entry name" value="glut_race"/>
    <property type="match status" value="1"/>
</dbReference>
<evidence type="ECO:0000256" key="6">
    <source>
        <dbReference type="ARBA" id="ARBA00023316"/>
    </source>
</evidence>
<reference evidence="9" key="1">
    <citation type="journal article" date="2019" name="Int. J. Syst. Evol. Microbiol.">
        <title>The Global Catalogue of Microorganisms (GCM) 10K type strain sequencing project: providing services to taxonomists for standard genome sequencing and annotation.</title>
        <authorList>
            <consortium name="The Broad Institute Genomics Platform"/>
            <consortium name="The Broad Institute Genome Sequencing Center for Infectious Disease"/>
            <person name="Wu L."/>
            <person name="Ma J."/>
        </authorList>
    </citation>
    <scope>NUCLEOTIDE SEQUENCE [LARGE SCALE GENOMIC DNA]</scope>
    <source>
        <strain evidence="9">CCM 8604</strain>
    </source>
</reference>
<comment type="catalytic activity">
    <reaction evidence="1 7">
        <text>L-glutamate = D-glutamate</text>
        <dbReference type="Rhea" id="RHEA:12813"/>
        <dbReference type="ChEBI" id="CHEBI:29985"/>
        <dbReference type="ChEBI" id="CHEBI:29986"/>
        <dbReference type="EC" id="5.1.1.3"/>
    </reaction>
</comment>
<protein>
    <recommendedName>
        <fullName evidence="2 7">Glutamate racemase</fullName>
        <ecNumber evidence="2 7">5.1.1.3</ecNumber>
    </recommendedName>
</protein>
<keyword evidence="5 7" id="KW-0413">Isomerase</keyword>
<dbReference type="HAMAP" id="MF_00258">
    <property type="entry name" value="Glu_racemase"/>
    <property type="match status" value="1"/>
</dbReference>
<name>A0ABW2Y622_9BIFI</name>
<dbReference type="Gene3D" id="3.40.50.1860">
    <property type="match status" value="2"/>
</dbReference>
<feature type="active site" description="Proton donor/acceptor" evidence="7">
    <location>
        <position position="74"/>
    </location>
</feature>
<proteinExistence type="inferred from homology"/>
<evidence type="ECO:0000256" key="3">
    <source>
        <dbReference type="ARBA" id="ARBA00022960"/>
    </source>
</evidence>
<dbReference type="InterPro" id="IPR004391">
    <property type="entry name" value="Glu_race"/>
</dbReference>
<sequence>MANDAAIGVFDSGLGGISVVNQIHKELPHEDILFFGDSAHAPYGTRSTTDVQRLSFAVANHLVERGVKAIVIACNTATSAAASALRQRYNVPIIGMEPALKLACDLGDGKPQHVLVTATPLTLREKKFAALMKRFESIHTIEKLPTPRLVEIVENGQLHDSALVYETLHEYLDDFDLSSINSIVLGCTHFTYYREYFKAFVPSHVAIVDGNDGTARHLHEILRNRDALSQRTRLGTIALENSSPDSRLMALSEEFVER</sequence>
<dbReference type="InterPro" id="IPR018187">
    <property type="entry name" value="Asp/Glu_racemase_AS_1"/>
</dbReference>
<evidence type="ECO:0000313" key="8">
    <source>
        <dbReference type="EMBL" id="MFD0705211.1"/>
    </source>
</evidence>
<feature type="active site" description="Proton donor/acceptor" evidence="7">
    <location>
        <position position="187"/>
    </location>
</feature>
<evidence type="ECO:0000256" key="5">
    <source>
        <dbReference type="ARBA" id="ARBA00023235"/>
    </source>
</evidence>
<dbReference type="SUPFAM" id="SSF53681">
    <property type="entry name" value="Aspartate/glutamate racemase"/>
    <property type="match status" value="2"/>
</dbReference>
<dbReference type="PANTHER" id="PTHR21198:SF3">
    <property type="entry name" value="GLUTAMATE RACEMASE"/>
    <property type="match status" value="1"/>
</dbReference>
<accession>A0ABW2Y622</accession>
<feature type="binding site" evidence="7">
    <location>
        <begin position="188"/>
        <end position="189"/>
    </location>
    <ligand>
        <name>substrate</name>
    </ligand>
</feature>
<dbReference type="Proteomes" id="UP001597036">
    <property type="component" value="Unassembled WGS sequence"/>
</dbReference>
<dbReference type="EMBL" id="JBHTHQ010000021">
    <property type="protein sequence ID" value="MFD0705211.1"/>
    <property type="molecule type" value="Genomic_DNA"/>
</dbReference>
<dbReference type="RefSeq" id="WP_377938905.1">
    <property type="nucleotide sequence ID" value="NZ_JBHTHQ010000021.1"/>
</dbReference>
<dbReference type="InterPro" id="IPR015942">
    <property type="entry name" value="Asp/Glu/hydantoin_racemase"/>
</dbReference>
<dbReference type="GO" id="GO:0008881">
    <property type="term" value="F:glutamate racemase activity"/>
    <property type="evidence" value="ECO:0007669"/>
    <property type="project" value="UniProtKB-EC"/>
</dbReference>
<keyword evidence="6 7" id="KW-0961">Cell wall biogenesis/degradation</keyword>
<evidence type="ECO:0000256" key="7">
    <source>
        <dbReference type="HAMAP-Rule" id="MF_00258"/>
    </source>
</evidence>
<evidence type="ECO:0000256" key="4">
    <source>
        <dbReference type="ARBA" id="ARBA00022984"/>
    </source>
</evidence>
<comment type="pathway">
    <text evidence="7">Cell wall biogenesis; peptidoglycan biosynthesis.</text>
</comment>
<evidence type="ECO:0000256" key="1">
    <source>
        <dbReference type="ARBA" id="ARBA00001602"/>
    </source>
</evidence>
<gene>
    <name evidence="7 8" type="primary">murI</name>
    <name evidence="8" type="ORF">ACFQY8_05575</name>
</gene>
<dbReference type="PROSITE" id="PS00923">
    <property type="entry name" value="ASP_GLU_RACEMASE_1"/>
    <property type="match status" value="1"/>
</dbReference>
<comment type="caution">
    <text evidence="8">The sequence shown here is derived from an EMBL/GenBank/DDBJ whole genome shotgun (WGS) entry which is preliminary data.</text>
</comment>
<organism evidence="8 9">
    <name type="scientific">Alloscardovia venturai</name>
    <dbReference type="NCBI Taxonomy" id="1769421"/>
    <lineage>
        <taxon>Bacteria</taxon>
        <taxon>Bacillati</taxon>
        <taxon>Actinomycetota</taxon>
        <taxon>Actinomycetes</taxon>
        <taxon>Bifidobacteriales</taxon>
        <taxon>Bifidobacteriaceae</taxon>
        <taxon>Alloscardovia</taxon>
    </lineage>
</organism>
<keyword evidence="4 7" id="KW-0573">Peptidoglycan synthesis</keyword>
<evidence type="ECO:0000256" key="2">
    <source>
        <dbReference type="ARBA" id="ARBA00013090"/>
    </source>
</evidence>
<feature type="binding site" evidence="7">
    <location>
        <begin position="75"/>
        <end position="76"/>
    </location>
    <ligand>
        <name>substrate</name>
    </ligand>
</feature>
<comment type="similarity">
    <text evidence="7">Belongs to the aspartate/glutamate racemases family.</text>
</comment>
<dbReference type="Pfam" id="PF01177">
    <property type="entry name" value="Asp_Glu_race"/>
    <property type="match status" value="1"/>
</dbReference>
<dbReference type="InterPro" id="IPR001920">
    <property type="entry name" value="Asp/Glu_race"/>
</dbReference>
<evidence type="ECO:0000313" key="9">
    <source>
        <dbReference type="Proteomes" id="UP001597036"/>
    </source>
</evidence>
<dbReference type="PANTHER" id="PTHR21198">
    <property type="entry name" value="GLUTAMATE RACEMASE"/>
    <property type="match status" value="1"/>
</dbReference>
<keyword evidence="3 7" id="KW-0133">Cell shape</keyword>
<keyword evidence="9" id="KW-1185">Reference proteome</keyword>
<comment type="function">
    <text evidence="7">Provides the (R)-glutamate required for cell wall biosynthesis.</text>
</comment>